<dbReference type="InterPro" id="IPR017853">
    <property type="entry name" value="GH"/>
</dbReference>
<dbReference type="SUPFAM" id="SSF51445">
    <property type="entry name" value="(Trans)glycosidases"/>
    <property type="match status" value="1"/>
</dbReference>
<proteinExistence type="inferred from homology"/>
<feature type="compositionally biased region" description="Basic and acidic residues" evidence="3">
    <location>
        <begin position="309"/>
        <end position="320"/>
    </location>
</feature>
<accession>A0A5C3EH84</accession>
<comment type="similarity">
    <text evidence="1">Belongs to the glycosyl hydrolase 18 family.</text>
</comment>
<evidence type="ECO:0000256" key="1">
    <source>
        <dbReference type="ARBA" id="ARBA00009336"/>
    </source>
</evidence>
<name>A0A5C3EH84_9BASI</name>
<dbReference type="PANTHER" id="PTHR46066">
    <property type="entry name" value="CHITINASE DOMAIN-CONTAINING PROTEIN 1 FAMILY MEMBER"/>
    <property type="match status" value="1"/>
</dbReference>
<evidence type="ECO:0000313" key="5">
    <source>
        <dbReference type="EMBL" id="SPO29953.1"/>
    </source>
</evidence>
<dbReference type="PANTHER" id="PTHR46066:SF2">
    <property type="entry name" value="CHITINASE DOMAIN-CONTAINING PROTEIN 1"/>
    <property type="match status" value="1"/>
</dbReference>
<keyword evidence="6" id="KW-1185">Reference proteome</keyword>
<evidence type="ECO:0000256" key="3">
    <source>
        <dbReference type="SAM" id="MobiDB-lite"/>
    </source>
</evidence>
<feature type="region of interest" description="Disordered" evidence="3">
    <location>
        <begin position="255"/>
        <end position="282"/>
    </location>
</feature>
<dbReference type="GO" id="GO:0070492">
    <property type="term" value="F:oligosaccharide binding"/>
    <property type="evidence" value="ECO:0007669"/>
    <property type="project" value="TreeGrafter"/>
</dbReference>
<dbReference type="OrthoDB" id="10254444at2759"/>
<evidence type="ECO:0000256" key="2">
    <source>
        <dbReference type="ARBA" id="ARBA00040976"/>
    </source>
</evidence>
<gene>
    <name evidence="5" type="ORF">UTRI_06259_B</name>
</gene>
<dbReference type="FunFam" id="3.20.20.80:FF:000434">
    <property type="entry name" value="Chromosome 19, whole genome shotgun sequence"/>
    <property type="match status" value="1"/>
</dbReference>
<dbReference type="GO" id="GO:0005975">
    <property type="term" value="P:carbohydrate metabolic process"/>
    <property type="evidence" value="ECO:0007669"/>
    <property type="project" value="InterPro"/>
</dbReference>
<dbReference type="Proteomes" id="UP000324022">
    <property type="component" value="Unassembled WGS sequence"/>
</dbReference>
<evidence type="ECO:0000313" key="6">
    <source>
        <dbReference type="Proteomes" id="UP000324022"/>
    </source>
</evidence>
<dbReference type="Gene3D" id="3.20.20.80">
    <property type="entry name" value="Glycosidases"/>
    <property type="match status" value="1"/>
</dbReference>
<feature type="domain" description="GH18" evidence="4">
    <location>
        <begin position="42"/>
        <end position="541"/>
    </location>
</feature>
<dbReference type="InterPro" id="IPR001223">
    <property type="entry name" value="Glyco_hydro18_cat"/>
</dbReference>
<reference evidence="5 6" key="1">
    <citation type="submission" date="2018-03" db="EMBL/GenBank/DDBJ databases">
        <authorList>
            <person name="Guldener U."/>
        </authorList>
    </citation>
    <scope>NUCLEOTIDE SEQUENCE [LARGE SCALE GENOMIC DNA]</scope>
    <source>
        <strain evidence="5 6">NBRC100155</strain>
    </source>
</reference>
<organism evidence="5 6">
    <name type="scientific">Ustilago trichophora</name>
    <dbReference type="NCBI Taxonomy" id="86804"/>
    <lineage>
        <taxon>Eukaryota</taxon>
        <taxon>Fungi</taxon>
        <taxon>Dikarya</taxon>
        <taxon>Basidiomycota</taxon>
        <taxon>Ustilaginomycotina</taxon>
        <taxon>Ustilaginomycetes</taxon>
        <taxon>Ustilaginales</taxon>
        <taxon>Ustilaginaceae</taxon>
        <taxon>Ustilago</taxon>
    </lineage>
</organism>
<dbReference type="PROSITE" id="PS51910">
    <property type="entry name" value="GH18_2"/>
    <property type="match status" value="1"/>
</dbReference>
<dbReference type="AlphaFoldDB" id="A0A5C3EH84"/>
<dbReference type="EMBL" id="OOIN01000030">
    <property type="protein sequence ID" value="SPO29953.1"/>
    <property type="molecule type" value="Genomic_DNA"/>
</dbReference>
<protein>
    <recommendedName>
        <fullName evidence="2">Chitinase domain-containing protein 1</fullName>
    </recommendedName>
</protein>
<sequence length="541" mass="60676">MLVTALLADAASATPTILDTSEYIRLHNDVISSDDTSKKSNQTILAYITPWNPKGLSMADDYAAKIDMISPVWYTILVSSSSSSGEDQETSYRLSGGPPGKVEEQWLKRKLQQDSRVKIVPRFYLDNWAQKDYANLLSNPNNWQSLAKVITDEVVKRQYDGVVFESAATHLLFEPIQALSSSLLKISSSSRARKSLTVVLPPLRTKYSLGDQKVDRVQESQNRMIVQSIPQLAQVVDYFSIMTYDMSSAGGRISGISGKEFPKDSPLRGAKKGSLRQPGPNTSAKWIEENLGLIEEASRKAAQAKLVKTKKEFEKERESQEMEGDGEMEKLKDPSNPFLYDDFSAIDENLNEDEVADVDAEKKEEKEEQVEVDELALIQGKLLMGMPMYGYRYPIFWIDKSTGQGVPIPSPSDPFEARELLSRSRPSSQTAILPFLRGPGEPLTMTFIISILTDNDGIIVDPKQHHGEGWFDYTETITKETLKDHQTHGVKIGDQIYWRLYLPLPSTTKSRLTAIKPKQELKVGVSLWELGQASRMLLNDL</sequence>
<feature type="region of interest" description="Disordered" evidence="3">
    <location>
        <begin position="308"/>
        <end position="334"/>
    </location>
</feature>
<evidence type="ECO:0000259" key="4">
    <source>
        <dbReference type="PROSITE" id="PS51910"/>
    </source>
</evidence>
<dbReference type="GO" id="GO:0012505">
    <property type="term" value="C:endomembrane system"/>
    <property type="evidence" value="ECO:0007669"/>
    <property type="project" value="TreeGrafter"/>
</dbReference>